<evidence type="ECO:0000256" key="1">
    <source>
        <dbReference type="ARBA" id="ARBA00005125"/>
    </source>
</evidence>
<dbReference type="Gene3D" id="3.40.50.720">
    <property type="entry name" value="NAD(P)-binding Rossmann-like Domain"/>
    <property type="match status" value="1"/>
</dbReference>
<gene>
    <name evidence="4" type="ORF">AWM79_09325</name>
</gene>
<dbReference type="InterPro" id="IPR036291">
    <property type="entry name" value="NAD(P)-bd_dom_sf"/>
</dbReference>
<dbReference type="KEGG" id="pagb:AWM79_09325"/>
<keyword evidence="5" id="KW-1185">Reference proteome</keyword>
<proteinExistence type="inferred from homology"/>
<name>A0A0X1T098_PSEAA</name>
<protein>
    <submittedName>
        <fullName evidence="4">Epimerase</fullName>
    </submittedName>
</protein>
<feature type="domain" description="NAD-dependent epimerase/dehydratase" evidence="3">
    <location>
        <begin position="6"/>
        <end position="165"/>
    </location>
</feature>
<evidence type="ECO:0000259" key="3">
    <source>
        <dbReference type="Pfam" id="PF01370"/>
    </source>
</evidence>
<evidence type="ECO:0000313" key="5">
    <source>
        <dbReference type="Proteomes" id="UP000063229"/>
    </source>
</evidence>
<dbReference type="InterPro" id="IPR001509">
    <property type="entry name" value="Epimerase_deHydtase"/>
</dbReference>
<dbReference type="STRING" id="46677.AWM79_09325"/>
<evidence type="ECO:0000313" key="4">
    <source>
        <dbReference type="EMBL" id="AMB85488.1"/>
    </source>
</evidence>
<organism evidence="4 5">
    <name type="scientific">Pseudomonas agarici</name>
    <dbReference type="NCBI Taxonomy" id="46677"/>
    <lineage>
        <taxon>Bacteria</taxon>
        <taxon>Pseudomonadati</taxon>
        <taxon>Pseudomonadota</taxon>
        <taxon>Gammaproteobacteria</taxon>
        <taxon>Pseudomonadales</taxon>
        <taxon>Pseudomonadaceae</taxon>
        <taxon>Pseudomonas</taxon>
    </lineage>
</organism>
<dbReference type="AlphaFoldDB" id="A0A0X1T098"/>
<evidence type="ECO:0000256" key="2">
    <source>
        <dbReference type="ARBA" id="ARBA00007637"/>
    </source>
</evidence>
<comment type="similarity">
    <text evidence="2">Belongs to the NAD(P)-dependent epimerase/dehydratase family.</text>
</comment>
<dbReference type="CDD" id="cd08946">
    <property type="entry name" value="SDR_e"/>
    <property type="match status" value="1"/>
</dbReference>
<dbReference type="Proteomes" id="UP000063229">
    <property type="component" value="Chromosome"/>
</dbReference>
<dbReference type="EMBL" id="CP014135">
    <property type="protein sequence ID" value="AMB85488.1"/>
    <property type="molecule type" value="Genomic_DNA"/>
</dbReference>
<dbReference type="RefSeq" id="WP_060782678.1">
    <property type="nucleotide sequence ID" value="NZ_CP014135.1"/>
</dbReference>
<dbReference type="SUPFAM" id="SSF51735">
    <property type="entry name" value="NAD(P)-binding Rossmann-fold domains"/>
    <property type="match status" value="1"/>
</dbReference>
<dbReference type="PANTHER" id="PTHR43000">
    <property type="entry name" value="DTDP-D-GLUCOSE 4,6-DEHYDRATASE-RELATED"/>
    <property type="match status" value="1"/>
</dbReference>
<dbReference type="Pfam" id="PF01370">
    <property type="entry name" value="Epimerase"/>
    <property type="match status" value="1"/>
</dbReference>
<sequence>MNPLRVLLTGACGRIGKTFFLAAQHRYDFVLADRHQPDFAIGAHRFVRLDLDHKDEVNALVDGIDVVVHLAGIPYPDSSFEELLPNNITATTYLLEAAARAKCRRVVFASSAQTIEGYAQDRQVTSGMPVMPANLYGVSKCYGEALCAFYAARRGLSTIALRIGAFEFPDSQDLHHVDLNTWLSPRDAVQLLQRAIEVEDVQHLVAHGISNNRFKRLDLSETIRVLGYQPLDDSFQTFNIPVPVQALHS</sequence>
<accession>A0A0X1T098</accession>
<reference evidence="4 5" key="1">
    <citation type="submission" date="2016-01" db="EMBL/GenBank/DDBJ databases">
        <authorList>
            <person name="McClelland M."/>
            <person name="Jain A."/>
            <person name="Saraogi P."/>
            <person name="Mendelson R."/>
            <person name="Westerman R."/>
            <person name="SanMiguel P."/>
            <person name="Csonka L."/>
        </authorList>
    </citation>
    <scope>NUCLEOTIDE SEQUENCE [LARGE SCALE GENOMIC DNA]</scope>
    <source>
        <strain evidence="4 5">NCPPB 2472</strain>
    </source>
</reference>
<comment type="pathway">
    <text evidence="1">Bacterial outer membrane biogenesis; LPS O-antigen biosynthesis.</text>
</comment>